<comment type="caution">
    <text evidence="1">The sequence shown here is derived from an EMBL/GenBank/DDBJ whole genome shotgun (WGS) entry which is preliminary data.</text>
</comment>
<organism evidence="1 2">
    <name type="scientific">Mycobacterium gordonae</name>
    <dbReference type="NCBI Taxonomy" id="1778"/>
    <lineage>
        <taxon>Bacteria</taxon>
        <taxon>Bacillati</taxon>
        <taxon>Actinomycetota</taxon>
        <taxon>Actinomycetes</taxon>
        <taxon>Mycobacteriales</taxon>
        <taxon>Mycobacteriaceae</taxon>
        <taxon>Mycobacterium</taxon>
    </lineage>
</organism>
<gene>
    <name evidence="1" type="ORF">AO501_08025</name>
</gene>
<accession>A0A0Q2LXF5</accession>
<dbReference type="AlphaFoldDB" id="A0A0Q2LXF5"/>
<reference evidence="1 2" key="1">
    <citation type="submission" date="2015-10" db="EMBL/GenBank/DDBJ databases">
        <title>Mycobacterium gordonae draft genome assembly.</title>
        <authorList>
            <person name="Ustinova V."/>
            <person name="Smirnova T."/>
            <person name="Blagodatskikh K."/>
            <person name="Varlamov D."/>
            <person name="Larionova E."/>
            <person name="Chernousova L."/>
        </authorList>
    </citation>
    <scope>NUCLEOTIDE SEQUENCE [LARGE SCALE GENOMIC DNA]</scope>
    <source>
        <strain evidence="1 2">CTRI 14-8773</strain>
    </source>
</reference>
<proteinExistence type="predicted"/>
<protein>
    <recommendedName>
        <fullName evidence="3">Pyridoxal-5'-phosphate-dependent protein subunit beta</fullName>
    </recommendedName>
</protein>
<dbReference type="EMBL" id="LKTM01000019">
    <property type="protein sequence ID" value="KQH80553.1"/>
    <property type="molecule type" value="Genomic_DNA"/>
</dbReference>
<sequence>FPDGPQRYFDTIYNDDYCRKHGLLDQFPPEEPAVIDHPNDQVVQSWTRCATVVDPTGAMQ</sequence>
<evidence type="ECO:0000313" key="2">
    <source>
        <dbReference type="Proteomes" id="UP000051677"/>
    </source>
</evidence>
<feature type="non-terminal residue" evidence="1">
    <location>
        <position position="1"/>
    </location>
</feature>
<name>A0A0Q2LXF5_MYCGO</name>
<evidence type="ECO:0008006" key="3">
    <source>
        <dbReference type="Google" id="ProtNLM"/>
    </source>
</evidence>
<evidence type="ECO:0000313" key="1">
    <source>
        <dbReference type="EMBL" id="KQH80553.1"/>
    </source>
</evidence>
<dbReference type="Proteomes" id="UP000051677">
    <property type="component" value="Unassembled WGS sequence"/>
</dbReference>